<keyword evidence="2" id="KW-0808">Transferase</keyword>
<dbReference type="GO" id="GO:0016758">
    <property type="term" value="F:hexosyltransferase activity"/>
    <property type="evidence" value="ECO:0007669"/>
    <property type="project" value="UniProtKB-ARBA"/>
</dbReference>
<dbReference type="CDD" id="cd00761">
    <property type="entry name" value="Glyco_tranf_GTA_type"/>
    <property type="match status" value="1"/>
</dbReference>
<dbReference type="EMBL" id="FQWF01000002">
    <property type="protein sequence ID" value="SHG11541.1"/>
    <property type="molecule type" value="Genomic_DNA"/>
</dbReference>
<gene>
    <name evidence="2" type="ORF">SAMN05444372_102310</name>
</gene>
<dbReference type="Gene3D" id="3.90.550.10">
    <property type="entry name" value="Spore Coat Polysaccharide Biosynthesis Protein SpsA, Chain A"/>
    <property type="match status" value="1"/>
</dbReference>
<sequence length="314" mass="37199">MDSLISIIIPTYNRAHFLKEALDSVMKQTYSNWECIIVDDGSNEENINNILKFISYESRIKFFKRPLNSKKGPSTCRNFGLKNAVGKYVQFFDDDDKMYRNLLKDKVDLIDDKKYDVVVSPLDFFSIEKKIITNVNKVFSNNIIESYVLGDISWYVSGPLWLKSFVLEYFDESVQTLDDWDFNLRNIYNNPNIGFLEKSLLLYNIYGIGDSLGTLAQLGDESQLNSVFYVYKKHFLLLKKMKILNHKMYFRFYILLVPVLRECLLNKYKISSEIFHFLKININRDLFLKFIKVFFGYYTYKFFNKGYSLVKFKV</sequence>
<dbReference type="PANTHER" id="PTHR22916:SF3">
    <property type="entry name" value="UDP-GLCNAC:BETAGAL BETA-1,3-N-ACETYLGLUCOSAMINYLTRANSFERASE-LIKE PROTEIN 1"/>
    <property type="match status" value="1"/>
</dbReference>
<evidence type="ECO:0000313" key="3">
    <source>
        <dbReference type="Proteomes" id="UP000184020"/>
    </source>
</evidence>
<evidence type="ECO:0000259" key="1">
    <source>
        <dbReference type="Pfam" id="PF00535"/>
    </source>
</evidence>
<dbReference type="STRING" id="229205.SAMN05444372_102310"/>
<reference evidence="3" key="1">
    <citation type="submission" date="2016-11" db="EMBL/GenBank/DDBJ databases">
        <authorList>
            <person name="Varghese N."/>
            <person name="Submissions S."/>
        </authorList>
    </citation>
    <scope>NUCLEOTIDE SEQUENCE [LARGE SCALE GENOMIC DNA]</scope>
    <source>
        <strain evidence="3">DSM 17659</strain>
    </source>
</reference>
<evidence type="ECO:0000313" key="2">
    <source>
        <dbReference type="EMBL" id="SHG11541.1"/>
    </source>
</evidence>
<dbReference type="AlphaFoldDB" id="A0A1M5H698"/>
<dbReference type="Proteomes" id="UP000184020">
    <property type="component" value="Unassembled WGS sequence"/>
</dbReference>
<dbReference type="InterPro" id="IPR029044">
    <property type="entry name" value="Nucleotide-diphossugar_trans"/>
</dbReference>
<protein>
    <submittedName>
        <fullName evidence="2">Glycosyltransferase involved in cell wall bisynthesis</fullName>
    </submittedName>
</protein>
<dbReference type="SUPFAM" id="SSF53448">
    <property type="entry name" value="Nucleotide-diphospho-sugar transferases"/>
    <property type="match status" value="1"/>
</dbReference>
<dbReference type="RefSeq" id="WP_073017283.1">
    <property type="nucleotide sequence ID" value="NZ_FQWF01000002.1"/>
</dbReference>
<organism evidence="2 3">
    <name type="scientific">Flavobacterium micromati</name>
    <dbReference type="NCBI Taxonomy" id="229205"/>
    <lineage>
        <taxon>Bacteria</taxon>
        <taxon>Pseudomonadati</taxon>
        <taxon>Bacteroidota</taxon>
        <taxon>Flavobacteriia</taxon>
        <taxon>Flavobacteriales</taxon>
        <taxon>Flavobacteriaceae</taxon>
        <taxon>Flavobacterium</taxon>
    </lineage>
</organism>
<feature type="domain" description="Glycosyltransferase 2-like" evidence="1">
    <location>
        <begin position="6"/>
        <end position="137"/>
    </location>
</feature>
<name>A0A1M5H698_9FLAO</name>
<dbReference type="PANTHER" id="PTHR22916">
    <property type="entry name" value="GLYCOSYLTRANSFERASE"/>
    <property type="match status" value="1"/>
</dbReference>
<dbReference type="InterPro" id="IPR001173">
    <property type="entry name" value="Glyco_trans_2-like"/>
</dbReference>
<dbReference type="Pfam" id="PF00535">
    <property type="entry name" value="Glycos_transf_2"/>
    <property type="match status" value="1"/>
</dbReference>
<keyword evidence="3" id="KW-1185">Reference proteome</keyword>
<dbReference type="OrthoDB" id="597270at2"/>
<proteinExistence type="predicted"/>
<accession>A0A1M5H698</accession>